<evidence type="ECO:0000313" key="3">
    <source>
        <dbReference type="Proteomes" id="UP000583929"/>
    </source>
</evidence>
<comment type="caution">
    <text evidence="2">The sequence shown here is derived from an EMBL/GenBank/DDBJ whole genome shotgun (WGS) entry which is preliminary data.</text>
</comment>
<name>A0A7J6EHR3_CANSA</name>
<dbReference type="EMBL" id="JAATIQ010000409">
    <property type="protein sequence ID" value="KAF4357249.1"/>
    <property type="molecule type" value="Genomic_DNA"/>
</dbReference>
<dbReference type="AlphaFoldDB" id="A0A7J6EHR3"/>
<evidence type="ECO:0000313" key="2">
    <source>
        <dbReference type="EMBL" id="KAF4357249.1"/>
    </source>
</evidence>
<keyword evidence="3" id="KW-1185">Reference proteome</keyword>
<proteinExistence type="predicted"/>
<reference evidence="2 3" key="1">
    <citation type="journal article" date="2020" name="bioRxiv">
        <title>Sequence and annotation of 42 cannabis genomes reveals extensive copy number variation in cannabinoid synthesis and pathogen resistance genes.</title>
        <authorList>
            <person name="Mckernan K.J."/>
            <person name="Helbert Y."/>
            <person name="Kane L.T."/>
            <person name="Ebling H."/>
            <person name="Zhang L."/>
            <person name="Liu B."/>
            <person name="Eaton Z."/>
            <person name="Mclaughlin S."/>
            <person name="Kingan S."/>
            <person name="Baybayan P."/>
            <person name="Concepcion G."/>
            <person name="Jordan M."/>
            <person name="Riva A."/>
            <person name="Barbazuk W."/>
            <person name="Harkins T."/>
        </authorList>
    </citation>
    <scope>NUCLEOTIDE SEQUENCE [LARGE SCALE GENOMIC DNA]</scope>
    <source>
        <strain evidence="3">cv. Jamaican Lion 4</strain>
        <tissue evidence="2">Leaf</tissue>
    </source>
</reference>
<evidence type="ECO:0000259" key="1">
    <source>
        <dbReference type="Pfam" id="PF13966"/>
    </source>
</evidence>
<organism evidence="2 3">
    <name type="scientific">Cannabis sativa</name>
    <name type="common">Hemp</name>
    <name type="synonym">Marijuana</name>
    <dbReference type="NCBI Taxonomy" id="3483"/>
    <lineage>
        <taxon>Eukaryota</taxon>
        <taxon>Viridiplantae</taxon>
        <taxon>Streptophyta</taxon>
        <taxon>Embryophyta</taxon>
        <taxon>Tracheophyta</taxon>
        <taxon>Spermatophyta</taxon>
        <taxon>Magnoliopsida</taxon>
        <taxon>eudicotyledons</taxon>
        <taxon>Gunneridae</taxon>
        <taxon>Pentapetalae</taxon>
        <taxon>rosids</taxon>
        <taxon>fabids</taxon>
        <taxon>Rosales</taxon>
        <taxon>Cannabaceae</taxon>
        <taxon>Cannabis</taxon>
    </lineage>
</organism>
<protein>
    <recommendedName>
        <fullName evidence="1">Reverse transcriptase zinc-binding domain-containing protein</fullName>
    </recommendedName>
</protein>
<dbReference type="InterPro" id="IPR026960">
    <property type="entry name" value="RVT-Znf"/>
</dbReference>
<sequence>MVERKVPKGSAGGGVDVDVVGVVVLVLAGKCHGNFDPVAVGGLRGRIVGFPPDAAAQLKRKEEKKVSQVFKDPWIPRPPSFLPITKEVGDLMMVSELIEQPGQWNKDLIHQVFSTPDSQLILSIPITLFEHDDDWLWHFTSHGHCSVKSGYNLAIGGENLQPSSSNEVMAAWWSSYWAIKIPKRILHFGWKGFHEILPSFSGLFRRQSSSHSNCPICGFGNDTNAHAIFWCSFSQVIWKEMSFSFLASPKEDLTFKGVLLYASEILEKEDFEKVLISHGQYGLKEIRKVMEVL</sequence>
<dbReference type="Proteomes" id="UP000583929">
    <property type="component" value="Unassembled WGS sequence"/>
</dbReference>
<accession>A0A7J6EHR3</accession>
<gene>
    <name evidence="2" type="ORF">G4B88_017890</name>
</gene>
<feature type="domain" description="Reverse transcriptase zinc-binding" evidence="1">
    <location>
        <begin position="147"/>
        <end position="238"/>
    </location>
</feature>
<dbReference type="Pfam" id="PF13966">
    <property type="entry name" value="zf-RVT"/>
    <property type="match status" value="1"/>
</dbReference>